<dbReference type="Proteomes" id="UP001642540">
    <property type="component" value="Unassembled WGS sequence"/>
</dbReference>
<feature type="signal peptide" evidence="1">
    <location>
        <begin position="1"/>
        <end position="19"/>
    </location>
</feature>
<name>A0ABP1RHQ6_9HEXA</name>
<dbReference type="EMBL" id="CAXLJM020000075">
    <property type="protein sequence ID" value="CAL8128547.1"/>
    <property type="molecule type" value="Genomic_DNA"/>
</dbReference>
<organism evidence="2 3">
    <name type="scientific">Orchesella dallaii</name>
    <dbReference type="NCBI Taxonomy" id="48710"/>
    <lineage>
        <taxon>Eukaryota</taxon>
        <taxon>Metazoa</taxon>
        <taxon>Ecdysozoa</taxon>
        <taxon>Arthropoda</taxon>
        <taxon>Hexapoda</taxon>
        <taxon>Collembola</taxon>
        <taxon>Entomobryomorpha</taxon>
        <taxon>Entomobryoidea</taxon>
        <taxon>Orchesellidae</taxon>
        <taxon>Orchesellinae</taxon>
        <taxon>Orchesella</taxon>
    </lineage>
</organism>
<comment type="caution">
    <text evidence="2">The sequence shown here is derived from an EMBL/GenBank/DDBJ whole genome shotgun (WGS) entry which is preliminary data.</text>
</comment>
<protein>
    <submittedName>
        <fullName evidence="2">Uncharacterized protein</fullName>
    </submittedName>
</protein>
<evidence type="ECO:0000313" key="3">
    <source>
        <dbReference type="Proteomes" id="UP001642540"/>
    </source>
</evidence>
<feature type="chain" id="PRO_5045076962" evidence="1">
    <location>
        <begin position="20"/>
        <end position="141"/>
    </location>
</feature>
<evidence type="ECO:0000313" key="2">
    <source>
        <dbReference type="EMBL" id="CAL8128547.1"/>
    </source>
</evidence>
<proteinExistence type="predicted"/>
<reference evidence="2 3" key="1">
    <citation type="submission" date="2024-08" db="EMBL/GenBank/DDBJ databases">
        <authorList>
            <person name="Cucini C."/>
            <person name="Frati F."/>
        </authorList>
    </citation>
    <scope>NUCLEOTIDE SEQUENCE [LARGE SCALE GENOMIC DNA]</scope>
</reference>
<accession>A0ABP1RHQ6</accession>
<keyword evidence="3" id="KW-1185">Reference proteome</keyword>
<gene>
    <name evidence="2" type="ORF">ODALV1_LOCUS22313</name>
</gene>
<evidence type="ECO:0000256" key="1">
    <source>
        <dbReference type="SAM" id="SignalP"/>
    </source>
</evidence>
<sequence length="141" mass="16565">MKEIIVILLVANIFATVFALPAASKDELKRPTREIIRESNWTPSAPLYDRAWRVKYYPVPGSFGVSNIHTSRKGYHGMYYEFPYAVPQEYYGNLYRYTHSRPSGYYGNYYDYPYSARYIGDYYGQGVGYHYRLVKVKNDDC</sequence>
<keyword evidence="1" id="KW-0732">Signal</keyword>